<keyword evidence="3 9" id="KW-0812">Transmembrane</keyword>
<dbReference type="InterPro" id="IPR027417">
    <property type="entry name" value="P-loop_NTPase"/>
</dbReference>
<feature type="transmembrane region" description="Helical" evidence="9">
    <location>
        <begin position="1077"/>
        <end position="1100"/>
    </location>
</feature>
<feature type="region of interest" description="Disordered" evidence="8">
    <location>
        <begin position="866"/>
        <end position="888"/>
    </location>
</feature>
<evidence type="ECO:0000256" key="8">
    <source>
        <dbReference type="SAM" id="MobiDB-lite"/>
    </source>
</evidence>
<feature type="compositionally biased region" description="Polar residues" evidence="8">
    <location>
        <begin position="811"/>
        <end position="821"/>
    </location>
</feature>
<dbReference type="GO" id="GO:0090374">
    <property type="term" value="P:oligopeptide export from mitochondrion"/>
    <property type="evidence" value="ECO:0007669"/>
    <property type="project" value="TreeGrafter"/>
</dbReference>
<feature type="transmembrane region" description="Helical" evidence="9">
    <location>
        <begin position="385"/>
        <end position="407"/>
    </location>
</feature>
<dbReference type="InParanoid" id="A0A0C3FLT7"/>
<dbReference type="HOGENOM" id="CLU_000604_17_2_1"/>
<evidence type="ECO:0000256" key="3">
    <source>
        <dbReference type="ARBA" id="ARBA00022692"/>
    </source>
</evidence>
<reference evidence="12 13" key="1">
    <citation type="submission" date="2014-04" db="EMBL/GenBank/DDBJ databases">
        <authorList>
            <consortium name="DOE Joint Genome Institute"/>
            <person name="Kuo A."/>
            <person name="Tarkka M."/>
            <person name="Buscot F."/>
            <person name="Kohler A."/>
            <person name="Nagy L.G."/>
            <person name="Floudas D."/>
            <person name="Copeland A."/>
            <person name="Barry K.W."/>
            <person name="Cichocki N."/>
            <person name="Veneault-Fourrey C."/>
            <person name="LaButti K."/>
            <person name="Lindquist E.A."/>
            <person name="Lipzen A."/>
            <person name="Lundell T."/>
            <person name="Morin E."/>
            <person name="Murat C."/>
            <person name="Sun H."/>
            <person name="Tunlid A."/>
            <person name="Henrissat B."/>
            <person name="Grigoriev I.V."/>
            <person name="Hibbett D.S."/>
            <person name="Martin F."/>
            <person name="Nordberg H.P."/>
            <person name="Cantor M.N."/>
            <person name="Hua S.X."/>
        </authorList>
    </citation>
    <scope>NUCLEOTIDE SEQUENCE [LARGE SCALE GENOMIC DNA]</scope>
    <source>
        <strain evidence="12 13">F 1598</strain>
    </source>
</reference>
<dbReference type="InterPro" id="IPR003439">
    <property type="entry name" value="ABC_transporter-like_ATP-bd"/>
</dbReference>
<dbReference type="CDD" id="cd18578">
    <property type="entry name" value="ABC_6TM_Pgp_ABCB1_D2_like"/>
    <property type="match status" value="1"/>
</dbReference>
<dbReference type="SMART" id="SM00382">
    <property type="entry name" value="AAA"/>
    <property type="match status" value="2"/>
</dbReference>
<feature type="transmembrane region" description="Helical" evidence="9">
    <location>
        <begin position="974"/>
        <end position="996"/>
    </location>
</feature>
<dbReference type="STRING" id="765440.A0A0C3FLT7"/>
<dbReference type="Proteomes" id="UP000054166">
    <property type="component" value="Unassembled WGS sequence"/>
</dbReference>
<feature type="domain" description="ABC transporter" evidence="10">
    <location>
        <begin position="1253"/>
        <end position="1489"/>
    </location>
</feature>
<keyword evidence="6 9" id="KW-1133">Transmembrane helix</keyword>
<dbReference type="FunFam" id="3.40.50.300:FF:001471">
    <property type="entry name" value="P-loop containing nucleoside triphosphate hydrolase protein"/>
    <property type="match status" value="1"/>
</dbReference>
<feature type="transmembrane region" description="Helical" evidence="9">
    <location>
        <begin position="1047"/>
        <end position="1071"/>
    </location>
</feature>
<dbReference type="FunFam" id="3.40.50.300:FF:000836">
    <property type="entry name" value="ABC transporter B family member 25"/>
    <property type="match status" value="1"/>
</dbReference>
<feature type="transmembrane region" description="Helical" evidence="9">
    <location>
        <begin position="152"/>
        <end position="173"/>
    </location>
</feature>
<evidence type="ECO:0000313" key="12">
    <source>
        <dbReference type="EMBL" id="KIM80659.1"/>
    </source>
</evidence>
<evidence type="ECO:0000256" key="4">
    <source>
        <dbReference type="ARBA" id="ARBA00022741"/>
    </source>
</evidence>
<feature type="transmembrane region" description="Helical" evidence="9">
    <location>
        <begin position="344"/>
        <end position="365"/>
    </location>
</feature>
<dbReference type="GO" id="GO:0016887">
    <property type="term" value="F:ATP hydrolysis activity"/>
    <property type="evidence" value="ECO:0007669"/>
    <property type="project" value="InterPro"/>
</dbReference>
<dbReference type="InterPro" id="IPR011527">
    <property type="entry name" value="ABC1_TM_dom"/>
</dbReference>
<dbReference type="CDD" id="cd18577">
    <property type="entry name" value="ABC_6TM_Pgp_ABCB1_D1_like"/>
    <property type="match status" value="1"/>
</dbReference>
<dbReference type="PROSITE" id="PS50929">
    <property type="entry name" value="ABC_TM1F"/>
    <property type="match status" value="2"/>
</dbReference>
<evidence type="ECO:0000259" key="11">
    <source>
        <dbReference type="PROSITE" id="PS50929"/>
    </source>
</evidence>
<evidence type="ECO:0000256" key="7">
    <source>
        <dbReference type="ARBA" id="ARBA00023136"/>
    </source>
</evidence>
<dbReference type="GO" id="GO:0005743">
    <property type="term" value="C:mitochondrial inner membrane"/>
    <property type="evidence" value="ECO:0007669"/>
    <property type="project" value="TreeGrafter"/>
</dbReference>
<dbReference type="Pfam" id="PF00005">
    <property type="entry name" value="ABC_tran"/>
    <property type="match status" value="2"/>
</dbReference>
<dbReference type="InterPro" id="IPR039421">
    <property type="entry name" value="Type_1_exporter"/>
</dbReference>
<name>A0A0C3FLT7_PILCF</name>
<evidence type="ECO:0000256" key="6">
    <source>
        <dbReference type="ARBA" id="ARBA00022989"/>
    </source>
</evidence>
<dbReference type="Gene3D" id="3.40.50.300">
    <property type="entry name" value="P-loop containing nucleotide triphosphate hydrolases"/>
    <property type="match status" value="3"/>
</dbReference>
<sequence length="1495" mass="162861">MRRPTALEVDTSAASSTVSLEVAPAYDISQSPVFFTPVDFKKSSDAISPISSTHSSDVAPSQQPDETTATTNNNGPAPSVRLLFSLVSRRHVFLLLLPAFISSAIAGGIAPFMTYVIGQSFDAFASFPLTPNPPQSAKTALLHRMGLAALELVGLAIGSLLLSSITSCLWIWTGEHNAMALRKKVYAAVTQKDMVWFDTKMGAEGNVTSVEDEQGPMGAGGLMAKFTRETDDVRMASSLASGMLVQYLTTTSACLILAFTRSWSLTLVILSAVPVLILIQALSQAFASPPLSVERAQTAIAATLVDRAVAAIATVKAFNAYEHERVTLSKVLEKMRQAAWRCNSVWGITSSLAQFVMMAMFVQGFWFGAKLVRAGTVSAGDVMAVFWACLIATSNLQMCIPQFIILAKGKFAMASLITLVESSAPAPHSGRNTFRHVRRPTYLKKIVPPRCAGELAMHDVTFAYPSRPTMPVLEDVSLFLPAHEMTFIVGGSGSGKSTVAQLLLRLYEPQSGMIQLDDQDITYLDDSFTRQHIAGVSQGCILFDMSVHDNVALGRPDGQATRDEVVEACRAALMHEFVRDLPEGYDTKLGNGGANLSGGQKQRLAIARAKLRNPSVLILDEATSALDATSRLLVFEAIKRWRTNKTTVVITHDLSQISSSDFVYVLKGGRVVEQGYRYDLEEARGGEFRDMMDAQGATGGFLPEKEAVVPDRQHLDVIFEQAEAEKEAEQESVGDNAGRFNLKHQSLARPALRPVTLGNWMFEAVQDLTKQQQAAFPDLPSNRFVPADAFAKEMTFDRPRRPSSVHAPSVTLPSPSLTMSSRPLSLQFSPISPSVSSRAPSLASTSPLIADDTEFDAEKLALKRSGAEASLRRPSSQKTLRIRREDSRHTQLTEVKVEKVETVEQEPSTQLGNQIPFWQLMREIYPTVPYKPIILVGLVICIISGAMTPIFSFFLSRLTFEVSIGAQNTSTINLYGGIVLAIAALDGLLLGLKYFIMETTAMSWVTRVRNICYKLVLSQDKKWFDKSDNSSVRLVQILIKDGDDARALIATVLAQCFVVFSMFSVGLIWALVQGWELTLVGFAIAPVFALTMAVQANLVSKCEVRNKRARESVAKNYYEAISNIRGIRSMAFERVFQKEFDKSADLALSTGMRGAFVEGCTYGVASALIYLAEALLFYVGALFIAHGIYTYLQLLEVINLVVFTVTIGSQLMAFTERIAKALQATRDFNRLLRLSNSTDESRGILRPPIAGHVTFDSVCFSYPERPDAPVLRNISLELADGECVAVVGASGSGKSTVAALLQRLYEPDSGSISIGAFDIRGTNVTHLRQHISVVSQNPNLFDATISENISYGSTALSASDIRRAAKAANVHSFIMSLPQGYDTMVGDNASLISGGQAQRLQIARALARPSKILILDECTSALDPANQAAVLETVRHAKVGRTTIMVTHKLPVMRMCDRILVIHDGEVAEHGTYETLMEKRGVFATLASAGEWVGE</sequence>
<evidence type="ECO:0000313" key="13">
    <source>
        <dbReference type="Proteomes" id="UP000054166"/>
    </source>
</evidence>
<feature type="region of interest" description="Disordered" evidence="8">
    <location>
        <begin position="49"/>
        <end position="74"/>
    </location>
</feature>
<reference evidence="13" key="2">
    <citation type="submission" date="2015-01" db="EMBL/GenBank/DDBJ databases">
        <title>Evolutionary Origins and Diversification of the Mycorrhizal Mutualists.</title>
        <authorList>
            <consortium name="DOE Joint Genome Institute"/>
            <consortium name="Mycorrhizal Genomics Consortium"/>
            <person name="Kohler A."/>
            <person name="Kuo A."/>
            <person name="Nagy L.G."/>
            <person name="Floudas D."/>
            <person name="Copeland A."/>
            <person name="Barry K.W."/>
            <person name="Cichocki N."/>
            <person name="Veneault-Fourrey C."/>
            <person name="LaButti K."/>
            <person name="Lindquist E.A."/>
            <person name="Lipzen A."/>
            <person name="Lundell T."/>
            <person name="Morin E."/>
            <person name="Murat C."/>
            <person name="Riley R."/>
            <person name="Ohm R."/>
            <person name="Sun H."/>
            <person name="Tunlid A."/>
            <person name="Henrissat B."/>
            <person name="Grigoriev I.V."/>
            <person name="Hibbett D.S."/>
            <person name="Martin F."/>
        </authorList>
    </citation>
    <scope>NUCLEOTIDE SEQUENCE [LARGE SCALE GENOMIC DNA]</scope>
    <source>
        <strain evidence="13">F 1598</strain>
    </source>
</reference>
<protein>
    <recommendedName>
        <fullName evidence="14">P-loop containing nucleoside triphosphate hydrolase protein</fullName>
    </recommendedName>
</protein>
<evidence type="ECO:0000259" key="10">
    <source>
        <dbReference type="PROSITE" id="PS50893"/>
    </source>
</evidence>
<keyword evidence="5" id="KW-0067">ATP-binding</keyword>
<evidence type="ECO:0000256" key="2">
    <source>
        <dbReference type="ARBA" id="ARBA00022448"/>
    </source>
</evidence>
<proteinExistence type="predicted"/>
<dbReference type="Pfam" id="PF00664">
    <property type="entry name" value="ABC_membrane"/>
    <property type="match status" value="2"/>
</dbReference>
<feature type="domain" description="ABC transmembrane type-1" evidence="11">
    <location>
        <begin position="99"/>
        <end position="408"/>
    </location>
</feature>
<feature type="domain" description="ABC transporter" evidence="10">
    <location>
        <begin position="455"/>
        <end position="693"/>
    </location>
</feature>
<dbReference type="InterPro" id="IPR017871">
    <property type="entry name" value="ABC_transporter-like_CS"/>
</dbReference>
<keyword evidence="13" id="KW-1185">Reference proteome</keyword>
<dbReference type="PROSITE" id="PS50893">
    <property type="entry name" value="ABC_TRANSPORTER_2"/>
    <property type="match status" value="2"/>
</dbReference>
<evidence type="ECO:0008006" key="14">
    <source>
        <dbReference type="Google" id="ProtNLM"/>
    </source>
</evidence>
<evidence type="ECO:0000256" key="9">
    <source>
        <dbReference type="SAM" id="Phobius"/>
    </source>
</evidence>
<evidence type="ECO:0000256" key="1">
    <source>
        <dbReference type="ARBA" id="ARBA00004141"/>
    </source>
</evidence>
<dbReference type="PANTHER" id="PTHR43394">
    <property type="entry name" value="ATP-DEPENDENT PERMEASE MDL1, MITOCHONDRIAL"/>
    <property type="match status" value="1"/>
</dbReference>
<dbReference type="GO" id="GO:0005524">
    <property type="term" value="F:ATP binding"/>
    <property type="evidence" value="ECO:0007669"/>
    <property type="project" value="UniProtKB-KW"/>
</dbReference>
<feature type="transmembrane region" description="Helical" evidence="9">
    <location>
        <begin position="265"/>
        <end position="287"/>
    </location>
</feature>
<keyword evidence="4" id="KW-0547">Nucleotide-binding</keyword>
<dbReference type="SUPFAM" id="SSF52540">
    <property type="entry name" value="P-loop containing nucleoside triphosphate hydrolases"/>
    <property type="match status" value="2"/>
</dbReference>
<dbReference type="InterPro" id="IPR003593">
    <property type="entry name" value="AAA+_ATPase"/>
</dbReference>
<feature type="transmembrane region" description="Helical" evidence="9">
    <location>
        <begin position="92"/>
        <end position="117"/>
    </location>
</feature>
<dbReference type="Gene3D" id="1.20.1560.10">
    <property type="entry name" value="ABC transporter type 1, transmembrane domain"/>
    <property type="match status" value="3"/>
</dbReference>
<feature type="transmembrane region" description="Helical" evidence="9">
    <location>
        <begin position="1162"/>
        <end position="1185"/>
    </location>
</feature>
<dbReference type="OrthoDB" id="6500128at2759"/>
<evidence type="ECO:0000256" key="5">
    <source>
        <dbReference type="ARBA" id="ARBA00022840"/>
    </source>
</evidence>
<comment type="subcellular location">
    <subcellularLocation>
        <location evidence="1">Membrane</location>
        <topology evidence="1">Multi-pass membrane protein</topology>
    </subcellularLocation>
</comment>
<dbReference type="EMBL" id="KN833003">
    <property type="protein sequence ID" value="KIM80659.1"/>
    <property type="molecule type" value="Genomic_DNA"/>
</dbReference>
<organism evidence="12 13">
    <name type="scientific">Piloderma croceum (strain F 1598)</name>
    <dbReference type="NCBI Taxonomy" id="765440"/>
    <lineage>
        <taxon>Eukaryota</taxon>
        <taxon>Fungi</taxon>
        <taxon>Dikarya</taxon>
        <taxon>Basidiomycota</taxon>
        <taxon>Agaricomycotina</taxon>
        <taxon>Agaricomycetes</taxon>
        <taxon>Agaricomycetidae</taxon>
        <taxon>Atheliales</taxon>
        <taxon>Atheliaceae</taxon>
        <taxon>Piloderma</taxon>
    </lineage>
</organism>
<keyword evidence="7 9" id="KW-0472">Membrane</keyword>
<feature type="compositionally biased region" description="Polar residues" evidence="8">
    <location>
        <begin position="49"/>
        <end position="66"/>
    </location>
</feature>
<feature type="region of interest" description="Disordered" evidence="8">
    <location>
        <begin position="795"/>
        <end position="821"/>
    </location>
</feature>
<dbReference type="PROSITE" id="PS00211">
    <property type="entry name" value="ABC_TRANSPORTER_1"/>
    <property type="match status" value="1"/>
</dbReference>
<feature type="transmembrane region" description="Helical" evidence="9">
    <location>
        <begin position="238"/>
        <end position="259"/>
    </location>
</feature>
<accession>A0A0C3FLT7</accession>
<feature type="transmembrane region" description="Helical" evidence="9">
    <location>
        <begin position="932"/>
        <end position="954"/>
    </location>
</feature>
<dbReference type="PANTHER" id="PTHR43394:SF15">
    <property type="entry name" value="ALPHA-FACTOR-TRANSPORTING ATPASE"/>
    <property type="match status" value="1"/>
</dbReference>
<dbReference type="FunCoup" id="A0A0C3FLT7">
    <property type="interactions" value="33"/>
</dbReference>
<feature type="domain" description="ABC transmembrane type-1" evidence="11">
    <location>
        <begin position="935"/>
        <end position="1190"/>
    </location>
</feature>
<keyword evidence="2" id="KW-0813">Transport</keyword>
<gene>
    <name evidence="12" type="ORF">PILCRDRAFT_822387</name>
</gene>
<dbReference type="InterPro" id="IPR036640">
    <property type="entry name" value="ABC1_TM_sf"/>
</dbReference>
<dbReference type="SUPFAM" id="SSF90123">
    <property type="entry name" value="ABC transporter transmembrane region"/>
    <property type="match status" value="2"/>
</dbReference>
<dbReference type="GO" id="GO:0015421">
    <property type="term" value="F:ABC-type oligopeptide transporter activity"/>
    <property type="evidence" value="ECO:0007669"/>
    <property type="project" value="TreeGrafter"/>
</dbReference>